<dbReference type="Proteomes" id="UP000654918">
    <property type="component" value="Unassembled WGS sequence"/>
</dbReference>
<feature type="region of interest" description="Disordered" evidence="1">
    <location>
        <begin position="1"/>
        <end position="23"/>
    </location>
</feature>
<accession>A0A8H6JBH2</accession>
<comment type="caution">
    <text evidence="2">The sequence shown here is derived from an EMBL/GenBank/DDBJ whole genome shotgun (WGS) entry which is preliminary data.</text>
</comment>
<protein>
    <submittedName>
        <fullName evidence="2">Uncharacterized protein</fullName>
    </submittedName>
</protein>
<evidence type="ECO:0000256" key="1">
    <source>
        <dbReference type="SAM" id="MobiDB-lite"/>
    </source>
</evidence>
<proteinExistence type="predicted"/>
<keyword evidence="3" id="KW-1185">Reference proteome</keyword>
<evidence type="ECO:0000313" key="3">
    <source>
        <dbReference type="Proteomes" id="UP000654918"/>
    </source>
</evidence>
<reference evidence="2" key="1">
    <citation type="journal article" date="2020" name="Phytopathology">
        <title>Genome Sequence Resources of Colletotrichum truncatum, C. plurivorum, C. musicola, and C. sojae: Four Species Pathogenic to Soybean (Glycine max).</title>
        <authorList>
            <person name="Rogerio F."/>
            <person name="Boufleur T.R."/>
            <person name="Ciampi-Guillardi M."/>
            <person name="Sukno S.A."/>
            <person name="Thon M.R."/>
            <person name="Massola Junior N.S."/>
            <person name="Baroncelli R."/>
        </authorList>
    </citation>
    <scope>NUCLEOTIDE SEQUENCE</scope>
    <source>
        <strain evidence="2">LFN00145</strain>
    </source>
</reference>
<name>A0A8H6JBH2_9PEZI</name>
<organism evidence="2 3">
    <name type="scientific">Colletotrichum plurivorum</name>
    <dbReference type="NCBI Taxonomy" id="2175906"/>
    <lineage>
        <taxon>Eukaryota</taxon>
        <taxon>Fungi</taxon>
        <taxon>Dikarya</taxon>
        <taxon>Ascomycota</taxon>
        <taxon>Pezizomycotina</taxon>
        <taxon>Sordariomycetes</taxon>
        <taxon>Hypocreomycetidae</taxon>
        <taxon>Glomerellales</taxon>
        <taxon>Glomerellaceae</taxon>
        <taxon>Colletotrichum</taxon>
        <taxon>Colletotrichum orchidearum species complex</taxon>
    </lineage>
</organism>
<dbReference type="EMBL" id="WIGO01000520">
    <property type="protein sequence ID" value="KAF6809863.1"/>
    <property type="molecule type" value="Genomic_DNA"/>
</dbReference>
<sequence length="93" mass="10040">MDSAPTAAAAIQLPTDSGPPPDSFTNPITDIRTLLPQLKEVLSSATHADDEGILEIWVQLCRAIAFLGPFYPHPTGANRLLPAKRHCFCGRLC</sequence>
<gene>
    <name evidence="2" type="ORF">CPLU01_15428</name>
</gene>
<dbReference type="AlphaFoldDB" id="A0A8H6JBH2"/>
<evidence type="ECO:0000313" key="2">
    <source>
        <dbReference type="EMBL" id="KAF6809863.1"/>
    </source>
</evidence>